<dbReference type="EMBL" id="LR796734">
    <property type="protein sequence ID" value="CAB4162396.1"/>
    <property type="molecule type" value="Genomic_DNA"/>
</dbReference>
<name>A0A6J5NXM1_9CAUD</name>
<evidence type="ECO:0000313" key="1">
    <source>
        <dbReference type="EMBL" id="CAB4162396.1"/>
    </source>
</evidence>
<dbReference type="SUPFAM" id="SSF56300">
    <property type="entry name" value="Metallo-dependent phosphatases"/>
    <property type="match status" value="1"/>
</dbReference>
<keyword evidence="1" id="KW-0378">Hydrolase</keyword>
<proteinExistence type="predicted"/>
<accession>A0A6J5NXM1</accession>
<dbReference type="Gene3D" id="3.60.21.10">
    <property type="match status" value="1"/>
</dbReference>
<reference evidence="1" key="1">
    <citation type="submission" date="2020-04" db="EMBL/GenBank/DDBJ databases">
        <authorList>
            <person name="Chiriac C."/>
            <person name="Salcher M."/>
            <person name="Ghai R."/>
            <person name="Kavagutti S V."/>
        </authorList>
    </citation>
    <scope>NUCLEOTIDE SEQUENCE</scope>
</reference>
<gene>
    <name evidence="1" type="ORF">UFOVP787_37</name>
</gene>
<dbReference type="InterPro" id="IPR029052">
    <property type="entry name" value="Metallo-depent_PP-like"/>
</dbReference>
<protein>
    <submittedName>
        <fullName evidence="1">COG4186 Predicted phosphoesterase or phosphohydrolase</fullName>
    </submittedName>
</protein>
<organism evidence="1">
    <name type="scientific">uncultured Caudovirales phage</name>
    <dbReference type="NCBI Taxonomy" id="2100421"/>
    <lineage>
        <taxon>Viruses</taxon>
        <taxon>Duplodnaviria</taxon>
        <taxon>Heunggongvirae</taxon>
        <taxon>Uroviricota</taxon>
        <taxon>Caudoviricetes</taxon>
        <taxon>Peduoviridae</taxon>
        <taxon>Maltschvirus</taxon>
        <taxon>Maltschvirus maltsch</taxon>
    </lineage>
</organism>
<sequence length="174" mass="20416">MTNIFVTSDTHFNHANILKFTDYSGNKVRDFSSVEEMNETLITRWNSVVKPGDKIYHLGDVFFGPKKWIEENWHRLNGRKRLIVGNHDDIPYMVNHRMFEKVDMWRMFSEYHLLLSHVPVHDSVLGERGKTNKKLINVHGHIHTNASPSPFHRNVSTEVTNYYPISIEELKAND</sequence>
<dbReference type="GO" id="GO:0016787">
    <property type="term" value="F:hydrolase activity"/>
    <property type="evidence" value="ECO:0007669"/>
    <property type="project" value="UniProtKB-KW"/>
</dbReference>